<feature type="region of interest" description="Disordered" evidence="1">
    <location>
        <begin position="166"/>
        <end position="190"/>
    </location>
</feature>
<proteinExistence type="predicted"/>
<dbReference type="RefSeq" id="WP_316021650.1">
    <property type="nucleotide sequence ID" value="NZ_JAWDID010000100.1"/>
</dbReference>
<comment type="caution">
    <text evidence="2">The sequence shown here is derived from an EMBL/GenBank/DDBJ whole genome shotgun (WGS) entry which is preliminary data.</text>
</comment>
<evidence type="ECO:0000313" key="2">
    <source>
        <dbReference type="EMBL" id="MDU0343958.1"/>
    </source>
</evidence>
<gene>
    <name evidence="2" type="ORF">RKE40_29100</name>
</gene>
<feature type="compositionally biased region" description="Acidic residues" evidence="1">
    <location>
        <begin position="170"/>
        <end position="179"/>
    </location>
</feature>
<name>A0ABU3SGN4_9HYPH</name>
<dbReference type="Proteomes" id="UP001254257">
    <property type="component" value="Unassembled WGS sequence"/>
</dbReference>
<evidence type="ECO:0000256" key="1">
    <source>
        <dbReference type="SAM" id="MobiDB-lite"/>
    </source>
</evidence>
<sequence length="219" mass="23840">MTNVSATKEKLTMRGFLFEQAVKALEKNGWRVERIQGAGKGSIRRITKGSQVKTVTIRTSQDTWIAFPRNATDTGWATLEDADFVVAASVDDRANPQFAKIHVIAADKVRARFDRLYAAKKAAGHTIPIGRGVWLSLYQQESKEPVSLVGAGIGLEEKPHLIAPLPTSTIDEDESDATTEAELTPTVPGDAPLTITEAKRRLAATFGVKEEDIKITING</sequence>
<protein>
    <submittedName>
        <fullName evidence="2">Type II toxin-antitoxin system HicA family toxin</fullName>
    </submittedName>
</protein>
<accession>A0ABU3SGN4</accession>
<dbReference type="EMBL" id="JAWDID010000100">
    <property type="protein sequence ID" value="MDU0343958.1"/>
    <property type="molecule type" value="Genomic_DNA"/>
</dbReference>
<reference evidence="2 3" key="1">
    <citation type="submission" date="2023-09" db="EMBL/GenBank/DDBJ databases">
        <title>Whole genome shotgun sequencing (WGS) of Bosea sp. ZW T0_25, isolated from stored onions (Allium cepa).</title>
        <authorList>
            <person name="Stoll D.A."/>
            <person name="Huch M."/>
        </authorList>
    </citation>
    <scope>NUCLEOTIDE SEQUENCE [LARGE SCALE GENOMIC DNA]</scope>
    <source>
        <strain evidence="2 3">ZW T0_25</strain>
    </source>
</reference>
<organism evidence="2 3">
    <name type="scientific">Bosea rubneri</name>
    <dbReference type="NCBI Taxonomy" id="3075434"/>
    <lineage>
        <taxon>Bacteria</taxon>
        <taxon>Pseudomonadati</taxon>
        <taxon>Pseudomonadota</taxon>
        <taxon>Alphaproteobacteria</taxon>
        <taxon>Hyphomicrobiales</taxon>
        <taxon>Boseaceae</taxon>
        <taxon>Bosea</taxon>
    </lineage>
</organism>
<evidence type="ECO:0000313" key="3">
    <source>
        <dbReference type="Proteomes" id="UP001254257"/>
    </source>
</evidence>
<keyword evidence="3" id="KW-1185">Reference proteome</keyword>